<accession>A0A5P8E608</accession>
<dbReference type="Proteomes" id="UP000249375">
    <property type="component" value="Chromosome"/>
</dbReference>
<gene>
    <name evidence="1" type="ORF">C7Y71_005110</name>
</gene>
<dbReference type="KEGG" id="alq:C7Y71_005110"/>
<evidence type="ECO:0000313" key="1">
    <source>
        <dbReference type="EMBL" id="QFQ12443.1"/>
    </source>
</evidence>
<dbReference type="EMBL" id="CP033459">
    <property type="protein sequence ID" value="QFQ12443.1"/>
    <property type="molecule type" value="Genomic_DNA"/>
</dbReference>
<dbReference type="InterPro" id="IPR025535">
    <property type="entry name" value="DUF4421"/>
</dbReference>
<sequence length="376" mass="42843">MKRIITLILVLTVFSLTISAQKKIPYLLKKIAAHYDSAAVKNIDRNYIEVPSKPWQIMLKGNANQSSLKMKAQGELLGIPFSAKPQLKTEPAQYVGVWVGYRGHGMGYTVNVAGDKGSYFTLNSKGKSYGLNLRIHSFTNDHPRFGIQSTLIPEDNLDEWENIQLKDPIRVHTFIADGYYLFNSRRFSYASAYNYSVVQKRSAGSLMIGAMAYYGHINYATHSNADLIYLMNGLGRVKLYQGSLGVGYAYNWAPTQRLLVNVMVMPALTLVNKMKAYGYDTNILELTDDPRFMDETISNEEWDAWWDSSKRIAPMIKKSFNSGLAFNFNSRLSISYNLGRYFIGAYGQFDTFRYKHKDSKGRLRDWYLNAAFGIRL</sequence>
<name>A0A5P8E608_9BACT</name>
<reference evidence="1 2" key="1">
    <citation type="submission" date="2018-11" db="EMBL/GenBank/DDBJ databases">
        <authorList>
            <person name="Na S.W."/>
            <person name="Baik M."/>
        </authorList>
    </citation>
    <scope>NUCLEOTIDE SEQUENCE [LARGE SCALE GENOMIC DNA]</scope>
    <source>
        <strain evidence="1 2">E39</strain>
    </source>
</reference>
<proteinExistence type="predicted"/>
<keyword evidence="2" id="KW-1185">Reference proteome</keyword>
<protein>
    <submittedName>
        <fullName evidence="1">DUF4421 domain-containing protein</fullName>
    </submittedName>
</protein>
<dbReference type="OrthoDB" id="975269at2"/>
<dbReference type="AlphaFoldDB" id="A0A5P8E608"/>
<organism evidence="1 2">
    <name type="scientific">Pseudoprevotella muciniphila</name>
    <dbReference type="NCBI Taxonomy" id="2133944"/>
    <lineage>
        <taxon>Bacteria</taxon>
        <taxon>Pseudomonadati</taxon>
        <taxon>Bacteroidota</taxon>
        <taxon>Bacteroidia</taxon>
        <taxon>Bacteroidales</taxon>
        <taxon>Prevotellaceae</taxon>
        <taxon>Pseudoprevotella</taxon>
    </lineage>
</organism>
<dbReference type="Pfam" id="PF14391">
    <property type="entry name" value="DUF4421"/>
    <property type="match status" value="1"/>
</dbReference>
<evidence type="ECO:0000313" key="2">
    <source>
        <dbReference type="Proteomes" id="UP000249375"/>
    </source>
</evidence>
<dbReference type="RefSeq" id="WP_111897309.1">
    <property type="nucleotide sequence ID" value="NZ_CP033459.1"/>
</dbReference>